<reference evidence="1" key="2">
    <citation type="submission" date="2025-08" db="UniProtKB">
        <authorList>
            <consortium name="Ensembl"/>
        </authorList>
    </citation>
    <scope>IDENTIFICATION</scope>
</reference>
<accession>A0AC11EHY5</accession>
<sequence>MMLKNGHLRGRSRRWYKHKVKQSQDQSVHPLWEKVDLASAGERQSPINIRWRDSFYNSGLQPLTISYDPTTCLHVWNNGYSFLVECEDSADKLVRARAVVSSGVKGTASCQHRPHRTAPRSLLVAVVWDSLDLLLFFFVKYT</sequence>
<organism evidence="1">
    <name type="scientific">Ovis aries</name>
    <name type="common">Sheep</name>
    <dbReference type="NCBI Taxonomy" id="9940"/>
    <lineage>
        <taxon>Eukaryota</taxon>
        <taxon>Metazoa</taxon>
        <taxon>Chordata</taxon>
        <taxon>Craniata</taxon>
        <taxon>Vertebrata</taxon>
        <taxon>Euteleostomi</taxon>
        <taxon>Mammalia</taxon>
        <taxon>Eutheria</taxon>
        <taxon>Laurasiatheria</taxon>
        <taxon>Artiodactyla</taxon>
        <taxon>Ruminantia</taxon>
        <taxon>Pecora</taxon>
        <taxon>Bovidae</taxon>
        <taxon>Caprinae</taxon>
        <taxon>Ovis</taxon>
    </lineage>
</organism>
<evidence type="ECO:0000313" key="1">
    <source>
        <dbReference type="Ensembl" id="ENSOARP00020058582.1"/>
    </source>
</evidence>
<name>A0AC11EHY5_SHEEP</name>
<protein>
    <submittedName>
        <fullName evidence="1">Uncharacterized protein</fullName>
    </submittedName>
</protein>
<reference evidence="1" key="1">
    <citation type="submission" date="2020-11" db="EMBL/GenBank/DDBJ databases">
        <authorList>
            <person name="Davenport K.M."/>
            <person name="Bickhart D.M."/>
            <person name="Smith T.P.L."/>
            <person name="Murdoch B.M."/>
            <person name="Rosen B.D."/>
        </authorList>
    </citation>
    <scope>NUCLEOTIDE SEQUENCE [LARGE SCALE GENOMIC DNA]</scope>
    <source>
        <strain evidence="1">OAR_USU_Benz2616</strain>
    </source>
</reference>
<reference evidence="1" key="3">
    <citation type="submission" date="2025-09" db="UniProtKB">
        <authorList>
            <consortium name="Ensembl"/>
        </authorList>
    </citation>
    <scope>IDENTIFICATION</scope>
</reference>
<proteinExistence type="predicted"/>
<dbReference type="Ensembl" id="ENSOART00020044753.1">
    <property type="protein sequence ID" value="ENSOARP00020058582.1"/>
    <property type="gene ID" value="ENSOARG00020033855.1"/>
</dbReference>